<feature type="transmembrane region" description="Helical" evidence="1">
    <location>
        <begin position="459"/>
        <end position="483"/>
    </location>
</feature>
<feature type="domain" description="Phage tail tape measure protein" evidence="2">
    <location>
        <begin position="109"/>
        <end position="300"/>
    </location>
</feature>
<dbReference type="EMBL" id="LAZR01017894">
    <property type="protein sequence ID" value="KKL98535.1"/>
    <property type="molecule type" value="Genomic_DNA"/>
</dbReference>
<proteinExistence type="predicted"/>
<keyword evidence="1" id="KW-0812">Transmembrane</keyword>
<dbReference type="AlphaFoldDB" id="A0A0F9IXZ9"/>
<keyword evidence="1" id="KW-1133">Transmembrane helix</keyword>
<sequence>MADKTVVVRIVVRANQFSSGLRGAAAQTQRFAVDVERSSAKAGSSALALGAASATAGKLILVGIGGAMVVSAKAAIDFESSLAGVAKTTDLTGSAFAKAGSPLASFGEALRSLSMRIPLNVNELARIAEVGGQLGIQVPNLIEFTEVMAALGVSTNLSATEAATGLARFANIMGTSQKQFGRLGDVIVELGNNLPTTESEILGFALRLAPVARTIGLTEEEVLGLSAAMTSLGVRAERGGTALQRLFLDMQTAVLGGGEALEKWAAATRMSSEEFAELFKESPALAFLELVKQLDATTDAGGNAAGVLESVGVIQQRSIQVLLASASGWETVADSLNLANEAGEAGTALQEEAARRYGTSASQIQILGNAFNDLRIEIGNALLGGGGLAAGLDFLREFIRLIKDNLPLIGRLTKVLLAVAAVRIGAGVLLGLKAALVTLRGIEGSAFGAARGTAALRLGMLGVSTAVFAGLGIAAVLITRWAALAAKAAELRRVGQAFLQDVEEGTPPVEAFLKQLKEGGVLTDDIIDQFHDLGISVEDFARRLLSGDKDLAQVVARKGTVIGYADAISTLAIAFGKTEEEVSTIFPTLNKANAAVLELIGFVRESDIVFRGGALAERARQIREGLIEAGKGALFTNEQLKIMADRAAIAFDFSIPVEDIVRQMTTDYVDAGVRMGITSGEISEGIQGITFSWRELVNQTEGGEKRIEDFFDVMVSSVGEFEGALADSFEEVRDIIVGGFPVWDEYEQATIESLDAVIAAQDAYLEDLRDGFALEDELLGQISTPALEFIKAMDPALKGALARLRKTSEGEFDEFIAGVEANLDEVGNIFAEQWAKELPKELDKG</sequence>
<protein>
    <recommendedName>
        <fullName evidence="2">Phage tail tape measure protein domain-containing protein</fullName>
    </recommendedName>
</protein>
<name>A0A0F9IXZ9_9ZZZZ</name>
<dbReference type="InterPro" id="IPR010090">
    <property type="entry name" value="Phage_tape_meas"/>
</dbReference>
<dbReference type="Pfam" id="PF10145">
    <property type="entry name" value="PhageMin_Tail"/>
    <property type="match status" value="1"/>
</dbReference>
<evidence type="ECO:0000256" key="1">
    <source>
        <dbReference type="SAM" id="Phobius"/>
    </source>
</evidence>
<feature type="non-terminal residue" evidence="3">
    <location>
        <position position="845"/>
    </location>
</feature>
<feature type="transmembrane region" description="Helical" evidence="1">
    <location>
        <begin position="415"/>
        <end position="439"/>
    </location>
</feature>
<dbReference type="NCBIfam" id="TIGR01760">
    <property type="entry name" value="tape_meas_TP901"/>
    <property type="match status" value="1"/>
</dbReference>
<organism evidence="3">
    <name type="scientific">marine sediment metagenome</name>
    <dbReference type="NCBI Taxonomy" id="412755"/>
    <lineage>
        <taxon>unclassified sequences</taxon>
        <taxon>metagenomes</taxon>
        <taxon>ecological metagenomes</taxon>
    </lineage>
</organism>
<accession>A0A0F9IXZ9</accession>
<evidence type="ECO:0000313" key="3">
    <source>
        <dbReference type="EMBL" id="KKL98535.1"/>
    </source>
</evidence>
<keyword evidence="1" id="KW-0472">Membrane</keyword>
<comment type="caution">
    <text evidence="3">The sequence shown here is derived from an EMBL/GenBank/DDBJ whole genome shotgun (WGS) entry which is preliminary data.</text>
</comment>
<reference evidence="3" key="1">
    <citation type="journal article" date="2015" name="Nature">
        <title>Complex archaea that bridge the gap between prokaryotes and eukaryotes.</title>
        <authorList>
            <person name="Spang A."/>
            <person name="Saw J.H."/>
            <person name="Jorgensen S.L."/>
            <person name="Zaremba-Niedzwiedzka K."/>
            <person name="Martijn J."/>
            <person name="Lind A.E."/>
            <person name="van Eijk R."/>
            <person name="Schleper C."/>
            <person name="Guy L."/>
            <person name="Ettema T.J."/>
        </authorList>
    </citation>
    <scope>NUCLEOTIDE SEQUENCE</scope>
</reference>
<gene>
    <name evidence="3" type="ORF">LCGC14_1823450</name>
</gene>
<evidence type="ECO:0000259" key="2">
    <source>
        <dbReference type="Pfam" id="PF10145"/>
    </source>
</evidence>